<keyword evidence="4" id="KW-1185">Reference proteome</keyword>
<dbReference type="InterPro" id="IPR000160">
    <property type="entry name" value="GGDEF_dom"/>
</dbReference>
<evidence type="ECO:0000313" key="4">
    <source>
        <dbReference type="Proteomes" id="UP000190890"/>
    </source>
</evidence>
<dbReference type="InterPro" id="IPR043128">
    <property type="entry name" value="Rev_trsase/Diguanyl_cyclase"/>
</dbReference>
<evidence type="ECO:0000259" key="2">
    <source>
        <dbReference type="PROSITE" id="PS50887"/>
    </source>
</evidence>
<dbReference type="PANTHER" id="PTHR33121">
    <property type="entry name" value="CYCLIC DI-GMP PHOSPHODIESTERASE PDEF"/>
    <property type="match status" value="1"/>
</dbReference>
<evidence type="ECO:0000259" key="1">
    <source>
        <dbReference type="PROSITE" id="PS50883"/>
    </source>
</evidence>
<dbReference type="PROSITE" id="PS50887">
    <property type="entry name" value="GGDEF"/>
    <property type="match status" value="1"/>
</dbReference>
<dbReference type="Proteomes" id="UP000190890">
    <property type="component" value="Unassembled WGS sequence"/>
</dbReference>
<dbReference type="InterPro" id="IPR001633">
    <property type="entry name" value="EAL_dom"/>
</dbReference>
<proteinExistence type="predicted"/>
<dbReference type="Gene3D" id="3.30.70.270">
    <property type="match status" value="1"/>
</dbReference>
<dbReference type="InterPro" id="IPR050706">
    <property type="entry name" value="Cyclic-di-GMP_PDE-like"/>
</dbReference>
<reference evidence="3 4" key="1">
    <citation type="submission" date="2016-05" db="EMBL/GenBank/DDBJ databases">
        <title>Microbial solvent formation.</title>
        <authorList>
            <person name="Poehlein A."/>
            <person name="Montoya Solano J.D."/>
            <person name="Flitsch S."/>
            <person name="Krabben P."/>
            <person name="Duerre P."/>
            <person name="Daniel R."/>
        </authorList>
    </citation>
    <scope>NUCLEOTIDE SEQUENCE [LARGE SCALE GENOMIC DNA]</scope>
    <source>
        <strain evidence="3 4">DSM 2619</strain>
    </source>
</reference>
<dbReference type="InterPro" id="IPR035919">
    <property type="entry name" value="EAL_sf"/>
</dbReference>
<dbReference type="EMBL" id="LZZM01000007">
    <property type="protein sequence ID" value="OOM82541.1"/>
    <property type="molecule type" value="Genomic_DNA"/>
</dbReference>
<protein>
    <submittedName>
        <fullName evidence="3">Phytochrome-like protein cph2</fullName>
    </submittedName>
</protein>
<evidence type="ECO:0000313" key="3">
    <source>
        <dbReference type="EMBL" id="OOM82541.1"/>
    </source>
</evidence>
<dbReference type="OrthoDB" id="9762141at2"/>
<dbReference type="CDD" id="cd01948">
    <property type="entry name" value="EAL"/>
    <property type="match status" value="1"/>
</dbReference>
<dbReference type="SUPFAM" id="SSF55073">
    <property type="entry name" value="Nucleotide cyclase"/>
    <property type="match status" value="1"/>
</dbReference>
<dbReference type="NCBIfam" id="TIGR00254">
    <property type="entry name" value="GGDEF"/>
    <property type="match status" value="1"/>
</dbReference>
<dbReference type="STRING" id="29367.CLPUN_00920"/>
<feature type="domain" description="GGDEF" evidence="2">
    <location>
        <begin position="74"/>
        <end position="207"/>
    </location>
</feature>
<dbReference type="PROSITE" id="PS50883">
    <property type="entry name" value="EAL"/>
    <property type="match status" value="1"/>
</dbReference>
<feature type="domain" description="EAL" evidence="1">
    <location>
        <begin position="216"/>
        <end position="469"/>
    </location>
</feature>
<dbReference type="PANTHER" id="PTHR33121:SF70">
    <property type="entry name" value="SIGNALING PROTEIN YKOW"/>
    <property type="match status" value="1"/>
</dbReference>
<organism evidence="3 4">
    <name type="scientific">Clostridium puniceum</name>
    <dbReference type="NCBI Taxonomy" id="29367"/>
    <lineage>
        <taxon>Bacteria</taxon>
        <taxon>Bacillati</taxon>
        <taxon>Bacillota</taxon>
        <taxon>Clostridia</taxon>
        <taxon>Eubacteriales</taxon>
        <taxon>Clostridiaceae</taxon>
        <taxon>Clostridium</taxon>
    </lineage>
</organism>
<dbReference type="RefSeq" id="WP_077845425.1">
    <property type="nucleotide sequence ID" value="NZ_LZZM01000007.1"/>
</dbReference>
<dbReference type="SMART" id="SM00267">
    <property type="entry name" value="GGDEF"/>
    <property type="match status" value="1"/>
</dbReference>
<dbReference type="InterPro" id="IPR029787">
    <property type="entry name" value="Nucleotide_cyclase"/>
</dbReference>
<dbReference type="CDD" id="cd01949">
    <property type="entry name" value="GGDEF"/>
    <property type="match status" value="1"/>
</dbReference>
<accession>A0A1S8TXR6</accession>
<dbReference type="SUPFAM" id="SSF141868">
    <property type="entry name" value="EAL domain-like"/>
    <property type="match status" value="1"/>
</dbReference>
<dbReference type="AlphaFoldDB" id="A0A1S8TXR6"/>
<dbReference type="Pfam" id="PF00990">
    <property type="entry name" value="GGDEF"/>
    <property type="match status" value="1"/>
</dbReference>
<sequence>MNKIKFNKQYQYKVKEKNINESNIIKNAYIKQKRKIEERIEAMYKYDVLTGLANSVYFFEKLNDKLEKTKVDNKKGAVIYIDIDNYKTINNNWGYCLGDQILQLFARLINNCIGKHAELTRLNGDEFVILVNEFDNIIQVEKICNNIYENLKKPFKILEDKIYLTVSMGISIFPDNSIDAEELLKFCDFAMYKSKHNGKGTYTVFNNKALELYYREVLIKNELKNAIDKSELDIFYQPQINALSNKIIGMEALIRWNNNKLGSVSPSEFIPIAENTGDIVKIGDWIVDEVLKQTSIWKKRNYKFNTISLNISPIQMKRIDFKNKLLDSCTKYKIPPHLLEIEITEGTLIDVCEEKMEVLNELIDNGINIAIDDFGTGYSSLSYLINIPINTLKIDKTFVDNIENYKNKVLIKSIVDLSKDLKYKIITEGVETKKQKNILTDLGCNIIQGFYFSKPLTKDKMENLLKSNSK</sequence>
<name>A0A1S8TXR6_9CLOT</name>
<dbReference type="Gene3D" id="3.20.20.450">
    <property type="entry name" value="EAL domain"/>
    <property type="match status" value="1"/>
</dbReference>
<dbReference type="SMART" id="SM00052">
    <property type="entry name" value="EAL"/>
    <property type="match status" value="1"/>
</dbReference>
<gene>
    <name evidence="3" type="primary">cph2_1</name>
    <name evidence="3" type="ORF">CLPUN_00920</name>
</gene>
<dbReference type="Pfam" id="PF00563">
    <property type="entry name" value="EAL"/>
    <property type="match status" value="1"/>
</dbReference>
<comment type="caution">
    <text evidence="3">The sequence shown here is derived from an EMBL/GenBank/DDBJ whole genome shotgun (WGS) entry which is preliminary data.</text>
</comment>
<dbReference type="GO" id="GO:0071111">
    <property type="term" value="F:cyclic-guanylate-specific phosphodiesterase activity"/>
    <property type="evidence" value="ECO:0007669"/>
    <property type="project" value="InterPro"/>
</dbReference>